<evidence type="ECO:0000256" key="3">
    <source>
        <dbReference type="ARBA" id="ARBA00022723"/>
    </source>
</evidence>
<dbReference type="PANTHER" id="PTHR11086">
    <property type="entry name" value="DEOXYCYTIDYLATE DEAMINASE-RELATED"/>
    <property type="match status" value="1"/>
</dbReference>
<reference evidence="8 9" key="1">
    <citation type="submission" date="2020-08" db="EMBL/GenBank/DDBJ databases">
        <title>A Genomic Blueprint of the Chicken Gut Microbiome.</title>
        <authorList>
            <person name="Gilroy R."/>
            <person name="Ravi A."/>
            <person name="Getino M."/>
            <person name="Pursley I."/>
            <person name="Horton D.L."/>
            <person name="Alikhan N.-F."/>
            <person name="Baker D."/>
            <person name="Gharbi K."/>
            <person name="Hall N."/>
            <person name="Watson M."/>
            <person name="Adriaenssens E.M."/>
            <person name="Foster-Nyarko E."/>
            <person name="Jarju S."/>
            <person name="Secka A."/>
            <person name="Antonio M."/>
            <person name="Oren A."/>
            <person name="Chaudhuri R."/>
            <person name="La Ragione R.M."/>
            <person name="Hildebrand F."/>
            <person name="Pallen M.J."/>
        </authorList>
    </citation>
    <scope>NUCLEOTIDE SEQUENCE [LARGE SCALE GENOMIC DNA]</scope>
    <source>
        <strain evidence="8 9">Sa2YVA2</strain>
    </source>
</reference>
<dbReference type="RefSeq" id="WP_191692741.1">
    <property type="nucleotide sequence ID" value="NZ_JACSQN010000001.1"/>
</dbReference>
<evidence type="ECO:0000256" key="5">
    <source>
        <dbReference type="ARBA" id="ARBA00022833"/>
    </source>
</evidence>
<dbReference type="InterPro" id="IPR016193">
    <property type="entry name" value="Cytidine_deaminase-like"/>
</dbReference>
<organism evidence="8 9">
    <name type="scientific">Sporosarcina quadrami</name>
    <dbReference type="NCBI Taxonomy" id="2762234"/>
    <lineage>
        <taxon>Bacteria</taxon>
        <taxon>Bacillati</taxon>
        <taxon>Bacillota</taxon>
        <taxon>Bacilli</taxon>
        <taxon>Bacillales</taxon>
        <taxon>Caryophanaceae</taxon>
        <taxon>Sporosarcina</taxon>
    </lineage>
</organism>
<proteinExistence type="inferred from homology"/>
<sequence length="193" mass="21487">MERITWNQFFMAQCHLLAVRSTCTRLAVGATIVRDNRIIAGGYNGSISGGEHCIDQGCYVVGNHCVRTIHAEMNALLQCAKYGSPVGGATLYVTHFPCLQCSKAIIQAGIKKVNYATDYKNDEYAIKLFEQSGVQVSHIPFDEREVDFTKESKIELIYELLSEMETLGAPSEELIPFKRRVEDLFGSSSHKSV</sequence>
<accession>A0ABR8U4Y0</accession>
<dbReference type="PROSITE" id="PS51747">
    <property type="entry name" value="CYT_DCMP_DEAMINASES_2"/>
    <property type="match status" value="1"/>
</dbReference>
<evidence type="ECO:0000256" key="2">
    <source>
        <dbReference type="ARBA" id="ARBA00006576"/>
    </source>
</evidence>
<evidence type="ECO:0000256" key="1">
    <source>
        <dbReference type="ARBA" id="ARBA00001947"/>
    </source>
</evidence>
<keyword evidence="5" id="KW-0862">Zinc</keyword>
<gene>
    <name evidence="8" type="ORF">H9649_00775</name>
</gene>
<dbReference type="Pfam" id="PF00383">
    <property type="entry name" value="dCMP_cyt_deam_1"/>
    <property type="match status" value="1"/>
</dbReference>
<comment type="similarity">
    <text evidence="2">Belongs to the cytidine and deoxycytidylate deaminase family.</text>
</comment>
<keyword evidence="4" id="KW-0378">Hydrolase</keyword>
<dbReference type="PROSITE" id="PS00903">
    <property type="entry name" value="CYT_DCMP_DEAMINASES_1"/>
    <property type="match status" value="1"/>
</dbReference>
<dbReference type="InterPro" id="IPR015517">
    <property type="entry name" value="dCMP_deaminase-rel"/>
</dbReference>
<keyword evidence="3" id="KW-0479">Metal-binding</keyword>
<dbReference type="InterPro" id="IPR002125">
    <property type="entry name" value="CMP_dCMP_dom"/>
</dbReference>
<dbReference type="NCBIfam" id="TIGR02571">
    <property type="entry name" value="ComEB"/>
    <property type="match status" value="1"/>
</dbReference>
<comment type="caution">
    <text evidence="8">The sequence shown here is derived from an EMBL/GenBank/DDBJ whole genome shotgun (WGS) entry which is preliminary data.</text>
</comment>
<comment type="cofactor">
    <cofactor evidence="1">
        <name>Zn(2+)</name>
        <dbReference type="ChEBI" id="CHEBI:29105"/>
    </cofactor>
</comment>
<evidence type="ECO:0000313" key="9">
    <source>
        <dbReference type="Proteomes" id="UP000626786"/>
    </source>
</evidence>
<evidence type="ECO:0000256" key="4">
    <source>
        <dbReference type="ARBA" id="ARBA00022801"/>
    </source>
</evidence>
<evidence type="ECO:0000313" key="8">
    <source>
        <dbReference type="EMBL" id="MBD7983096.1"/>
    </source>
</evidence>
<keyword evidence="9" id="KW-1185">Reference proteome</keyword>
<dbReference type="EMBL" id="JACSQN010000001">
    <property type="protein sequence ID" value="MBD7983096.1"/>
    <property type="molecule type" value="Genomic_DNA"/>
</dbReference>
<evidence type="ECO:0000259" key="7">
    <source>
        <dbReference type="PROSITE" id="PS51747"/>
    </source>
</evidence>
<protein>
    <recommendedName>
        <fullName evidence="6">ComE operon protein 2</fullName>
    </recommendedName>
</protein>
<dbReference type="InterPro" id="IPR035105">
    <property type="entry name" value="Deoxycytidylate_deaminase_dom"/>
</dbReference>
<name>A0ABR8U4Y0_9BACL</name>
<dbReference type="Proteomes" id="UP000626786">
    <property type="component" value="Unassembled WGS sequence"/>
</dbReference>
<dbReference type="CDD" id="cd01286">
    <property type="entry name" value="deoxycytidylate_deaminase"/>
    <property type="match status" value="1"/>
</dbReference>
<dbReference type="PANTHER" id="PTHR11086:SF18">
    <property type="entry name" value="DEOXYCYTIDYLATE DEAMINASE"/>
    <property type="match status" value="1"/>
</dbReference>
<dbReference type="Gene3D" id="3.40.140.10">
    <property type="entry name" value="Cytidine Deaminase, domain 2"/>
    <property type="match status" value="1"/>
</dbReference>
<dbReference type="InterPro" id="IPR016192">
    <property type="entry name" value="APOBEC/CMP_deaminase_Zn-bd"/>
</dbReference>
<dbReference type="SUPFAM" id="SSF53927">
    <property type="entry name" value="Cytidine deaminase-like"/>
    <property type="match status" value="1"/>
</dbReference>
<feature type="domain" description="CMP/dCMP-type deaminase" evidence="7">
    <location>
        <begin position="5"/>
        <end position="137"/>
    </location>
</feature>
<evidence type="ECO:0000256" key="6">
    <source>
        <dbReference type="NCBIfam" id="TIGR02571"/>
    </source>
</evidence>
<dbReference type="InterPro" id="IPR013404">
    <property type="entry name" value="Competence_ComEB"/>
</dbReference>